<proteinExistence type="predicted"/>
<sequence length="211" mass="22833">MLKIITIPTTAFAQNSRIIFDTESGGALLVDPGSFSPYFETCLEHHQLSLKAVILTHGHLDHVGGAAQAAQKYEVPIIGPAKEDAPLIAALDRQAAAFGLPRCEGFEPHYVKDEDELELLPGFKFKVLATPGHTPGGICWYQKDQSFVLSGDTLFAGSVGRTDFPGGDFNAIEYSIREKLYQLPDEIAVLAGHGPDSTIGDEKLHNAFVRA</sequence>
<evidence type="ECO:0000256" key="4">
    <source>
        <dbReference type="ARBA" id="ARBA00022833"/>
    </source>
</evidence>
<organism evidence="6 7">
    <name type="scientific">Candidatus Avisuccinivibrio stercorigallinarum</name>
    <dbReference type="NCBI Taxonomy" id="2840704"/>
    <lineage>
        <taxon>Bacteria</taxon>
        <taxon>Pseudomonadati</taxon>
        <taxon>Pseudomonadota</taxon>
        <taxon>Gammaproteobacteria</taxon>
        <taxon>Aeromonadales</taxon>
        <taxon>Succinivibrionaceae</taxon>
        <taxon>Succinivibrionaceae incertae sedis</taxon>
        <taxon>Candidatus Avisuccinivibrio</taxon>
    </lineage>
</organism>
<evidence type="ECO:0000259" key="5">
    <source>
        <dbReference type="SMART" id="SM00849"/>
    </source>
</evidence>
<evidence type="ECO:0000313" key="7">
    <source>
        <dbReference type="Proteomes" id="UP000823631"/>
    </source>
</evidence>
<reference evidence="6" key="1">
    <citation type="submission" date="2020-10" db="EMBL/GenBank/DDBJ databases">
        <authorList>
            <person name="Gilroy R."/>
        </authorList>
    </citation>
    <scope>NUCLEOTIDE SEQUENCE</scope>
    <source>
        <strain evidence="6">17213</strain>
    </source>
</reference>
<gene>
    <name evidence="6" type="ORF">IAB19_10340</name>
</gene>
<name>A0A9D9GRL2_9GAMM</name>
<dbReference type="InterPro" id="IPR051453">
    <property type="entry name" value="MBL_Glyoxalase_II"/>
</dbReference>
<dbReference type="GO" id="GO:0016787">
    <property type="term" value="F:hydrolase activity"/>
    <property type="evidence" value="ECO:0007669"/>
    <property type="project" value="UniProtKB-KW"/>
</dbReference>
<evidence type="ECO:0000256" key="1">
    <source>
        <dbReference type="ARBA" id="ARBA00001947"/>
    </source>
</evidence>
<dbReference type="SMART" id="SM00849">
    <property type="entry name" value="Lactamase_B"/>
    <property type="match status" value="1"/>
</dbReference>
<evidence type="ECO:0000313" key="6">
    <source>
        <dbReference type="EMBL" id="MBO8416767.1"/>
    </source>
</evidence>
<keyword evidence="3" id="KW-0378">Hydrolase</keyword>
<dbReference type="Pfam" id="PF00753">
    <property type="entry name" value="Lactamase_B"/>
    <property type="match status" value="1"/>
</dbReference>
<dbReference type="GO" id="GO:0046872">
    <property type="term" value="F:metal ion binding"/>
    <property type="evidence" value="ECO:0007669"/>
    <property type="project" value="UniProtKB-KW"/>
</dbReference>
<reference evidence="6" key="2">
    <citation type="journal article" date="2021" name="PeerJ">
        <title>Extensive microbial diversity within the chicken gut microbiome revealed by metagenomics and culture.</title>
        <authorList>
            <person name="Gilroy R."/>
            <person name="Ravi A."/>
            <person name="Getino M."/>
            <person name="Pursley I."/>
            <person name="Horton D.L."/>
            <person name="Alikhan N.F."/>
            <person name="Baker D."/>
            <person name="Gharbi K."/>
            <person name="Hall N."/>
            <person name="Watson M."/>
            <person name="Adriaenssens E.M."/>
            <person name="Foster-Nyarko E."/>
            <person name="Jarju S."/>
            <person name="Secka A."/>
            <person name="Antonio M."/>
            <person name="Oren A."/>
            <person name="Chaudhuri R.R."/>
            <person name="La Ragione R."/>
            <person name="Hildebrand F."/>
            <person name="Pallen M.J."/>
        </authorList>
    </citation>
    <scope>NUCLEOTIDE SEQUENCE</scope>
    <source>
        <strain evidence="6">17213</strain>
    </source>
</reference>
<dbReference type="PANTHER" id="PTHR46233:SF3">
    <property type="entry name" value="HYDROXYACYLGLUTATHIONE HYDROLASE GLOC"/>
    <property type="match status" value="1"/>
</dbReference>
<evidence type="ECO:0000256" key="3">
    <source>
        <dbReference type="ARBA" id="ARBA00022801"/>
    </source>
</evidence>
<dbReference type="AlphaFoldDB" id="A0A9D9GRL2"/>
<accession>A0A9D9GRL2</accession>
<protein>
    <submittedName>
        <fullName evidence="6">MBL fold metallo-hydrolase</fullName>
    </submittedName>
</protein>
<dbReference type="Gene3D" id="3.60.15.10">
    <property type="entry name" value="Ribonuclease Z/Hydroxyacylglutathione hydrolase-like"/>
    <property type="match status" value="1"/>
</dbReference>
<keyword evidence="4" id="KW-0862">Zinc</keyword>
<dbReference type="InterPro" id="IPR001279">
    <property type="entry name" value="Metallo-B-lactamas"/>
</dbReference>
<feature type="domain" description="Metallo-beta-lactamase" evidence="5">
    <location>
        <begin position="13"/>
        <end position="193"/>
    </location>
</feature>
<evidence type="ECO:0000256" key="2">
    <source>
        <dbReference type="ARBA" id="ARBA00022723"/>
    </source>
</evidence>
<dbReference type="PANTHER" id="PTHR46233">
    <property type="entry name" value="HYDROXYACYLGLUTATHIONE HYDROLASE GLOC"/>
    <property type="match status" value="1"/>
</dbReference>
<keyword evidence="2" id="KW-0479">Metal-binding</keyword>
<comment type="caution">
    <text evidence="6">The sequence shown here is derived from an EMBL/GenBank/DDBJ whole genome shotgun (WGS) entry which is preliminary data.</text>
</comment>
<comment type="cofactor">
    <cofactor evidence="1">
        <name>Zn(2+)</name>
        <dbReference type="ChEBI" id="CHEBI:29105"/>
    </cofactor>
</comment>
<dbReference type="SUPFAM" id="SSF56281">
    <property type="entry name" value="Metallo-hydrolase/oxidoreductase"/>
    <property type="match status" value="1"/>
</dbReference>
<dbReference type="EMBL" id="JADINH010000205">
    <property type="protein sequence ID" value="MBO8416767.1"/>
    <property type="molecule type" value="Genomic_DNA"/>
</dbReference>
<dbReference type="Proteomes" id="UP000823631">
    <property type="component" value="Unassembled WGS sequence"/>
</dbReference>
<dbReference type="InterPro" id="IPR036866">
    <property type="entry name" value="RibonucZ/Hydroxyglut_hydro"/>
</dbReference>